<dbReference type="InterPro" id="IPR043502">
    <property type="entry name" value="DNA/RNA_pol_sf"/>
</dbReference>
<reference evidence="6" key="1">
    <citation type="journal article" date="2018" name="Int. J. Syst. Evol. Microbiol.">
        <title>Jatrophihabitans telluris sp. nov., isolated from sediment soil of lava forest wetlands and the emended description of the genus Jatrophihabitans.</title>
        <authorList>
            <person name="Lee K.C."/>
            <person name="Suh M.K."/>
            <person name="Eom M.K."/>
            <person name="Kim K.K."/>
            <person name="Kim J.S."/>
            <person name="Kim D.S."/>
            <person name="Ko S.H."/>
            <person name="Shin Y.K."/>
            <person name="Lee J.S."/>
        </authorList>
    </citation>
    <scope>NUCLEOTIDE SEQUENCE</scope>
    <source>
        <strain evidence="6">N237</strain>
    </source>
</reference>
<organism evidence="6 7">
    <name type="scientific">Jatrophihabitans telluris</name>
    <dbReference type="NCBI Taxonomy" id="2038343"/>
    <lineage>
        <taxon>Bacteria</taxon>
        <taxon>Bacillati</taxon>
        <taxon>Actinomycetota</taxon>
        <taxon>Actinomycetes</taxon>
        <taxon>Jatrophihabitantales</taxon>
        <taxon>Jatrophihabitantaceae</taxon>
        <taxon>Jatrophihabitans</taxon>
    </lineage>
</organism>
<dbReference type="SMART" id="SM00482">
    <property type="entry name" value="POLAc"/>
    <property type="match status" value="1"/>
</dbReference>
<dbReference type="SUPFAM" id="SSF56672">
    <property type="entry name" value="DNA/RNA polymerases"/>
    <property type="match status" value="1"/>
</dbReference>
<feature type="region of interest" description="Disordered" evidence="4">
    <location>
        <begin position="127"/>
        <end position="146"/>
    </location>
</feature>
<dbReference type="RefSeq" id="WP_249773361.1">
    <property type="nucleotide sequence ID" value="NZ_CP097332.1"/>
</dbReference>
<reference evidence="6" key="2">
    <citation type="submission" date="2022-05" db="EMBL/GenBank/DDBJ databases">
        <authorList>
            <person name="Kim J.-S."/>
            <person name="Lee K."/>
            <person name="Suh M."/>
            <person name="Eom M."/>
            <person name="Kim J.-S."/>
            <person name="Kim D.-S."/>
            <person name="Ko S.-H."/>
            <person name="Shin Y."/>
            <person name="Lee J.-S."/>
        </authorList>
    </citation>
    <scope>NUCLEOTIDE SEQUENCE</scope>
    <source>
        <strain evidence="6">N237</strain>
    </source>
</reference>
<evidence type="ECO:0000256" key="2">
    <source>
        <dbReference type="ARBA" id="ARBA00022705"/>
    </source>
</evidence>
<evidence type="ECO:0000313" key="7">
    <source>
        <dbReference type="Proteomes" id="UP001056336"/>
    </source>
</evidence>
<protein>
    <recommendedName>
        <fullName evidence="1">DNA-directed DNA polymerase</fullName>
        <ecNumber evidence="1">2.7.7.7</ecNumber>
    </recommendedName>
</protein>
<dbReference type="InterPro" id="IPR002298">
    <property type="entry name" value="DNA_polymerase_A"/>
</dbReference>
<feature type="domain" description="DNA-directed DNA polymerase family A palm" evidence="5">
    <location>
        <begin position="365"/>
        <end position="551"/>
    </location>
</feature>
<dbReference type="Gene3D" id="1.10.150.20">
    <property type="entry name" value="5' to 3' exonuclease, C-terminal subdomain"/>
    <property type="match status" value="1"/>
</dbReference>
<dbReference type="PANTHER" id="PTHR10133">
    <property type="entry name" value="DNA POLYMERASE I"/>
    <property type="match status" value="1"/>
</dbReference>
<dbReference type="EMBL" id="CP097332">
    <property type="protein sequence ID" value="UQX89465.1"/>
    <property type="molecule type" value="Genomic_DNA"/>
</dbReference>
<gene>
    <name evidence="6" type="ORF">M6D93_05520</name>
</gene>
<dbReference type="Pfam" id="PF00476">
    <property type="entry name" value="DNA_pol_A"/>
    <property type="match status" value="1"/>
</dbReference>
<dbReference type="Proteomes" id="UP001056336">
    <property type="component" value="Chromosome"/>
</dbReference>
<keyword evidence="2" id="KW-0235">DNA replication</keyword>
<evidence type="ECO:0000256" key="4">
    <source>
        <dbReference type="SAM" id="MobiDB-lite"/>
    </source>
</evidence>
<accession>A0ABY4R114</accession>
<dbReference type="PANTHER" id="PTHR10133:SF27">
    <property type="entry name" value="DNA POLYMERASE NU"/>
    <property type="match status" value="1"/>
</dbReference>
<evidence type="ECO:0000256" key="3">
    <source>
        <dbReference type="ARBA" id="ARBA00049244"/>
    </source>
</evidence>
<comment type="catalytic activity">
    <reaction evidence="3">
        <text>DNA(n) + a 2'-deoxyribonucleoside 5'-triphosphate = DNA(n+1) + diphosphate</text>
        <dbReference type="Rhea" id="RHEA:22508"/>
        <dbReference type="Rhea" id="RHEA-COMP:17339"/>
        <dbReference type="Rhea" id="RHEA-COMP:17340"/>
        <dbReference type="ChEBI" id="CHEBI:33019"/>
        <dbReference type="ChEBI" id="CHEBI:61560"/>
        <dbReference type="ChEBI" id="CHEBI:173112"/>
        <dbReference type="EC" id="2.7.7.7"/>
    </reaction>
</comment>
<proteinExistence type="predicted"/>
<dbReference type="InterPro" id="IPR001098">
    <property type="entry name" value="DNA-dir_DNA_pol_A_palm_dom"/>
</dbReference>
<dbReference type="EC" id="2.7.7.7" evidence="1"/>
<name>A0ABY4R114_9ACTN</name>
<evidence type="ECO:0000313" key="6">
    <source>
        <dbReference type="EMBL" id="UQX89465.1"/>
    </source>
</evidence>
<feature type="compositionally biased region" description="Low complexity" evidence="4">
    <location>
        <begin position="130"/>
        <end position="139"/>
    </location>
</feature>
<sequence length="604" mass="65220">MPTSTADLALVRGALLALAFVPGRGWTMAWDAVDPAEHPNTGGPATPARLLTVESTDPVAEVARIEAEYQPRWLWWDTATARALVAGGLRVGRCWDLAAVHRLLFGGWRTDPAQIWAAAHGLDPAGQPGSGQLDLLGASGDDGGDPDHPLQTDGYLRPEWVGGGWQRAPDRWAHWARILLRTAHAQQALMVDGRLDPRPHPARILTTARSESAAELLCAELGHDGIPVERSRAEEIVASVAGPRPHNDEDAAAIRHQRDRSVLDLVPGLDTDLRSPLQVKALLARIGIEVRDTRSWRLEVFSDAHPVVPALLRWRKAERFATTYGYDWLDRQVGRDGRLRGGWTGCDGGAGRMTATAGLHSLPAELRPAVRAEPGWRFVRADLGQIEPRVLAGISRDPALIAATGEDDLYAPVAARIGVDRPTAKVAVLAAMYGQTSGAAGEALQGMEAAYPVAMRFLKNANESGRAGRSLRTYGGRLLLMYPVAESFDEQQRRAALAGRGRYARNAMVQGAAAEFFKTWAAVVRARIIPFGAQIVLCLHDELLVHVPAEHAERVGVLVTEALAEAARSWAEPGPGRVTRGAGGDTVRFVADVSVVERWSQAKA</sequence>
<evidence type="ECO:0000256" key="1">
    <source>
        <dbReference type="ARBA" id="ARBA00012417"/>
    </source>
</evidence>
<dbReference type="Gene3D" id="3.30.70.370">
    <property type="match status" value="1"/>
</dbReference>
<keyword evidence="7" id="KW-1185">Reference proteome</keyword>
<evidence type="ECO:0000259" key="5">
    <source>
        <dbReference type="SMART" id="SM00482"/>
    </source>
</evidence>
<dbReference type="PRINTS" id="PR00868">
    <property type="entry name" value="DNAPOLI"/>
</dbReference>